<evidence type="ECO:0000313" key="1">
    <source>
        <dbReference type="EMBL" id="QQP40374.1"/>
    </source>
</evidence>
<protein>
    <submittedName>
        <fullName evidence="1">Uncharacterized protein</fullName>
    </submittedName>
</protein>
<proteinExistence type="predicted"/>
<dbReference type="AlphaFoldDB" id="A0A7T8JZP8"/>
<gene>
    <name evidence="1" type="ORF">FKW44_014392</name>
</gene>
<evidence type="ECO:0000313" key="2">
    <source>
        <dbReference type="Proteomes" id="UP000595437"/>
    </source>
</evidence>
<name>A0A7T8JZP8_CALRO</name>
<sequence>MPSGNQRLGTRRAICERQTSSNFKNRSLRLEMHSYAVIVTGFWKVLYLRLSTQRPQDLALATD</sequence>
<reference evidence="2" key="1">
    <citation type="submission" date="2021-01" db="EMBL/GenBank/DDBJ databases">
        <title>Caligus Genome Assembly.</title>
        <authorList>
            <person name="Gallardo-Escarate C."/>
        </authorList>
    </citation>
    <scope>NUCLEOTIDE SEQUENCE [LARGE SCALE GENOMIC DNA]</scope>
</reference>
<dbReference type="EMBL" id="CP045898">
    <property type="protein sequence ID" value="QQP40374.1"/>
    <property type="molecule type" value="Genomic_DNA"/>
</dbReference>
<dbReference type="Proteomes" id="UP000595437">
    <property type="component" value="Chromosome 9"/>
</dbReference>
<organism evidence="1 2">
    <name type="scientific">Caligus rogercresseyi</name>
    <name type="common">Sea louse</name>
    <dbReference type="NCBI Taxonomy" id="217165"/>
    <lineage>
        <taxon>Eukaryota</taxon>
        <taxon>Metazoa</taxon>
        <taxon>Ecdysozoa</taxon>
        <taxon>Arthropoda</taxon>
        <taxon>Crustacea</taxon>
        <taxon>Multicrustacea</taxon>
        <taxon>Hexanauplia</taxon>
        <taxon>Copepoda</taxon>
        <taxon>Siphonostomatoida</taxon>
        <taxon>Caligidae</taxon>
        <taxon>Caligus</taxon>
    </lineage>
</organism>
<keyword evidence="2" id="KW-1185">Reference proteome</keyword>
<accession>A0A7T8JZP8</accession>